<dbReference type="AlphaFoldDB" id="A0A4Y2RWP4"/>
<evidence type="ECO:0000313" key="3">
    <source>
        <dbReference type="Proteomes" id="UP000499080"/>
    </source>
</evidence>
<name>A0A4Y2RWP4_ARAVE</name>
<reference evidence="2 3" key="1">
    <citation type="journal article" date="2019" name="Sci. Rep.">
        <title>Orb-weaving spider Araneus ventricosus genome elucidates the spidroin gene catalogue.</title>
        <authorList>
            <person name="Kono N."/>
            <person name="Nakamura H."/>
            <person name="Ohtoshi R."/>
            <person name="Moran D.A.P."/>
            <person name="Shinohara A."/>
            <person name="Yoshida Y."/>
            <person name="Fujiwara M."/>
            <person name="Mori M."/>
            <person name="Tomita M."/>
            <person name="Arakawa K."/>
        </authorList>
    </citation>
    <scope>NUCLEOTIDE SEQUENCE [LARGE SCALE GENOMIC DNA]</scope>
</reference>
<comment type="caution">
    <text evidence="2">The sequence shown here is derived from an EMBL/GenBank/DDBJ whole genome shotgun (WGS) entry which is preliminary data.</text>
</comment>
<evidence type="ECO:0000256" key="1">
    <source>
        <dbReference type="SAM" id="MobiDB-lite"/>
    </source>
</evidence>
<gene>
    <name evidence="2" type="ORF">AVEN_72615_1</name>
</gene>
<dbReference type="Proteomes" id="UP000499080">
    <property type="component" value="Unassembled WGS sequence"/>
</dbReference>
<accession>A0A4Y2RWP4</accession>
<evidence type="ECO:0000313" key="2">
    <source>
        <dbReference type="EMBL" id="GBN80272.1"/>
    </source>
</evidence>
<protein>
    <submittedName>
        <fullName evidence="2">Uncharacterized protein</fullName>
    </submittedName>
</protein>
<sequence>MSSPRKLLRSKDGPKFSLPGIHFCRRILTNHMGHHGEELHKEMRQLALIRANLEGSPGTKPKTLTRLDQKSPTPVPKFR</sequence>
<organism evidence="2 3">
    <name type="scientific">Araneus ventricosus</name>
    <name type="common">Orbweaver spider</name>
    <name type="synonym">Epeira ventricosa</name>
    <dbReference type="NCBI Taxonomy" id="182803"/>
    <lineage>
        <taxon>Eukaryota</taxon>
        <taxon>Metazoa</taxon>
        <taxon>Ecdysozoa</taxon>
        <taxon>Arthropoda</taxon>
        <taxon>Chelicerata</taxon>
        <taxon>Arachnida</taxon>
        <taxon>Araneae</taxon>
        <taxon>Araneomorphae</taxon>
        <taxon>Entelegynae</taxon>
        <taxon>Araneoidea</taxon>
        <taxon>Araneidae</taxon>
        <taxon>Araneus</taxon>
    </lineage>
</organism>
<keyword evidence="3" id="KW-1185">Reference proteome</keyword>
<feature type="region of interest" description="Disordered" evidence="1">
    <location>
        <begin position="53"/>
        <end position="79"/>
    </location>
</feature>
<proteinExistence type="predicted"/>
<dbReference type="EMBL" id="BGPR01018841">
    <property type="protein sequence ID" value="GBN80272.1"/>
    <property type="molecule type" value="Genomic_DNA"/>
</dbReference>